<dbReference type="SUPFAM" id="SSF53335">
    <property type="entry name" value="S-adenosyl-L-methionine-dependent methyltransferases"/>
    <property type="match status" value="1"/>
</dbReference>
<dbReference type="CDD" id="cd02440">
    <property type="entry name" value="AdoMet_MTases"/>
    <property type="match status" value="1"/>
</dbReference>
<protein>
    <submittedName>
        <fullName evidence="1">Spermidine synthase</fullName>
    </submittedName>
</protein>
<dbReference type="Proteomes" id="UP000250006">
    <property type="component" value="Unassembled WGS sequence"/>
</dbReference>
<proteinExistence type="predicted"/>
<evidence type="ECO:0000313" key="1">
    <source>
        <dbReference type="EMBL" id="SPT53920.1"/>
    </source>
</evidence>
<organism evidence="1 2">
    <name type="scientific">Actinomyces bovis</name>
    <dbReference type="NCBI Taxonomy" id="1658"/>
    <lineage>
        <taxon>Bacteria</taxon>
        <taxon>Bacillati</taxon>
        <taxon>Actinomycetota</taxon>
        <taxon>Actinomycetes</taxon>
        <taxon>Actinomycetales</taxon>
        <taxon>Actinomycetaceae</taxon>
        <taxon>Actinomyces</taxon>
    </lineage>
</organism>
<dbReference type="RefSeq" id="WP_229116886.1">
    <property type="nucleotide sequence ID" value="NZ_UAPQ01000008.1"/>
</dbReference>
<comment type="caution">
    <text evidence="1">The sequence shown here is derived from an EMBL/GenBank/DDBJ whole genome shotgun (WGS) entry which is preliminary data.</text>
</comment>
<dbReference type="EMBL" id="UAPQ01000008">
    <property type="protein sequence ID" value="SPT53920.1"/>
    <property type="molecule type" value="Genomic_DNA"/>
</dbReference>
<dbReference type="NCBIfam" id="NF037959">
    <property type="entry name" value="MFS_SpdSyn"/>
    <property type="match status" value="1"/>
</dbReference>
<keyword evidence="2" id="KW-1185">Reference proteome</keyword>
<accession>A0ABY1VPD6</accession>
<name>A0ABY1VPD6_9ACTO</name>
<dbReference type="InterPro" id="IPR029063">
    <property type="entry name" value="SAM-dependent_MTases_sf"/>
</dbReference>
<evidence type="ECO:0000313" key="2">
    <source>
        <dbReference type="Proteomes" id="UP000250006"/>
    </source>
</evidence>
<gene>
    <name evidence="1" type="ORF">NCTC11535_01612</name>
</gene>
<dbReference type="Gene3D" id="3.40.50.150">
    <property type="entry name" value="Vaccinia Virus protein VP39"/>
    <property type="match status" value="1"/>
</dbReference>
<reference evidence="1 2" key="1">
    <citation type="submission" date="2018-06" db="EMBL/GenBank/DDBJ databases">
        <authorList>
            <consortium name="Pathogen Informatics"/>
            <person name="Doyle S."/>
        </authorList>
    </citation>
    <scope>NUCLEOTIDE SEQUENCE [LARGE SCALE GENOMIC DNA]</scope>
    <source>
        <strain evidence="1 2">NCTC11535</strain>
    </source>
</reference>
<sequence>MTRNASRRTTAAKGGFELSTLPVGPVPVSLGTAELERRDTGVLLRLDGTESSFIDLADPTHLDFEYQQQMEAAIGTFFAAGTPVRAVHLGGAACALARAWNASRPGSTQLAVELDELLASKVRQWFDLPRSPALRIRVGDAAAVAPTLRPGEWDVVVRDVFAQAVVPETVRTLEFTQACARALAPGGLYLANMSSLPRPRAAAELQVVRETFKVHALVADNAVARGKRRGNMVVVAANAPWTPQQREELERSMRRLPLPARTWELTDPALPQL</sequence>